<gene>
    <name evidence="1" type="ORF">E2C01_048449</name>
</gene>
<keyword evidence="2" id="KW-1185">Reference proteome</keyword>
<protein>
    <submittedName>
        <fullName evidence="1">Uncharacterized protein</fullName>
    </submittedName>
</protein>
<reference evidence="1 2" key="1">
    <citation type="submission" date="2019-05" db="EMBL/GenBank/DDBJ databases">
        <title>Another draft genome of Portunus trituberculatus and its Hox gene families provides insights of decapod evolution.</title>
        <authorList>
            <person name="Jeong J.-H."/>
            <person name="Song I."/>
            <person name="Kim S."/>
            <person name="Choi T."/>
            <person name="Kim D."/>
            <person name="Ryu S."/>
            <person name="Kim W."/>
        </authorList>
    </citation>
    <scope>NUCLEOTIDE SEQUENCE [LARGE SCALE GENOMIC DNA]</scope>
    <source>
        <tissue evidence="1">Muscle</tissue>
    </source>
</reference>
<dbReference type="AlphaFoldDB" id="A0A5B7GBM5"/>
<name>A0A5B7GBM5_PORTR</name>
<dbReference type="Proteomes" id="UP000324222">
    <property type="component" value="Unassembled WGS sequence"/>
</dbReference>
<sequence>MALRSQVRKHTCVRVRA</sequence>
<dbReference type="EMBL" id="VSRR010012426">
    <property type="protein sequence ID" value="MPC54528.1"/>
    <property type="molecule type" value="Genomic_DNA"/>
</dbReference>
<comment type="caution">
    <text evidence="1">The sequence shown here is derived from an EMBL/GenBank/DDBJ whole genome shotgun (WGS) entry which is preliminary data.</text>
</comment>
<evidence type="ECO:0000313" key="1">
    <source>
        <dbReference type="EMBL" id="MPC54528.1"/>
    </source>
</evidence>
<accession>A0A5B7GBM5</accession>
<evidence type="ECO:0000313" key="2">
    <source>
        <dbReference type="Proteomes" id="UP000324222"/>
    </source>
</evidence>
<organism evidence="1 2">
    <name type="scientific">Portunus trituberculatus</name>
    <name type="common">Swimming crab</name>
    <name type="synonym">Neptunus trituberculatus</name>
    <dbReference type="NCBI Taxonomy" id="210409"/>
    <lineage>
        <taxon>Eukaryota</taxon>
        <taxon>Metazoa</taxon>
        <taxon>Ecdysozoa</taxon>
        <taxon>Arthropoda</taxon>
        <taxon>Crustacea</taxon>
        <taxon>Multicrustacea</taxon>
        <taxon>Malacostraca</taxon>
        <taxon>Eumalacostraca</taxon>
        <taxon>Eucarida</taxon>
        <taxon>Decapoda</taxon>
        <taxon>Pleocyemata</taxon>
        <taxon>Brachyura</taxon>
        <taxon>Eubrachyura</taxon>
        <taxon>Portunoidea</taxon>
        <taxon>Portunidae</taxon>
        <taxon>Portuninae</taxon>
        <taxon>Portunus</taxon>
    </lineage>
</organism>
<proteinExistence type="predicted"/>